<comment type="caution">
    <text evidence="2">The sequence shown here is derived from an EMBL/GenBank/DDBJ whole genome shotgun (WGS) entry which is preliminary data.</text>
</comment>
<dbReference type="Proteomes" id="UP000004067">
    <property type="component" value="Unassembled WGS sequence"/>
</dbReference>
<proteinExistence type="predicted"/>
<dbReference type="AlphaFoldDB" id="F5RQD0"/>
<organism evidence="2 3">
    <name type="scientific">Centipeda periodontii DSM 2778</name>
    <dbReference type="NCBI Taxonomy" id="888060"/>
    <lineage>
        <taxon>Bacteria</taxon>
        <taxon>Bacillati</taxon>
        <taxon>Bacillota</taxon>
        <taxon>Negativicutes</taxon>
        <taxon>Selenomonadales</taxon>
        <taxon>Selenomonadaceae</taxon>
        <taxon>Centipeda</taxon>
    </lineage>
</organism>
<feature type="domain" description="Glycosyltransferase 2-like" evidence="1">
    <location>
        <begin position="7"/>
        <end position="112"/>
    </location>
</feature>
<dbReference type="Gene3D" id="3.90.550.10">
    <property type="entry name" value="Spore Coat Polysaccharide Biosynthesis Protein SpsA, Chain A"/>
    <property type="match status" value="1"/>
</dbReference>
<keyword evidence="2" id="KW-0808">Transferase</keyword>
<protein>
    <submittedName>
        <fullName evidence="2">Glycosyl transferase family protein</fullName>
    </submittedName>
</protein>
<reference evidence="2 3" key="1">
    <citation type="submission" date="2011-04" db="EMBL/GenBank/DDBJ databases">
        <authorList>
            <person name="Muzny D."/>
            <person name="Qin X."/>
            <person name="Deng J."/>
            <person name="Jiang H."/>
            <person name="Liu Y."/>
            <person name="Qu J."/>
            <person name="Song X.-Z."/>
            <person name="Zhang L."/>
            <person name="Thornton R."/>
            <person name="Coyle M."/>
            <person name="Francisco L."/>
            <person name="Jackson L."/>
            <person name="Javaid M."/>
            <person name="Korchina V."/>
            <person name="Kovar C."/>
            <person name="Mata R."/>
            <person name="Mathew T."/>
            <person name="Ngo R."/>
            <person name="Nguyen L."/>
            <person name="Nguyen N."/>
            <person name="Okwuonu G."/>
            <person name="Ongeri F."/>
            <person name="Pham C."/>
            <person name="Simmons D."/>
            <person name="Wilczek-Boney K."/>
            <person name="Hale W."/>
            <person name="Jakkamsetti A."/>
            <person name="Pham P."/>
            <person name="Ruth R."/>
            <person name="San Lucas F."/>
            <person name="Warren J."/>
            <person name="Zhang J."/>
            <person name="Zhao Z."/>
            <person name="Zhou C."/>
            <person name="Zhu D."/>
            <person name="Lee S."/>
            <person name="Bess C."/>
            <person name="Blankenburg K."/>
            <person name="Forbes L."/>
            <person name="Fu Q."/>
            <person name="Gubbala S."/>
            <person name="Hirani K."/>
            <person name="Jayaseelan J.C."/>
            <person name="Lara F."/>
            <person name="Munidasa M."/>
            <person name="Palculict T."/>
            <person name="Patil S."/>
            <person name="Pu L.-L."/>
            <person name="Saada N."/>
            <person name="Tang L."/>
            <person name="Weissenberger G."/>
            <person name="Zhu Y."/>
            <person name="Hemphill L."/>
            <person name="Shang Y."/>
            <person name="Youmans B."/>
            <person name="Ayvaz T."/>
            <person name="Ross M."/>
            <person name="Santibanez J."/>
            <person name="Aqrawi P."/>
            <person name="Gross S."/>
            <person name="Joshi V."/>
            <person name="Fowler G."/>
            <person name="Nazareth L."/>
            <person name="Reid J."/>
            <person name="Worley K."/>
            <person name="Petrosino J."/>
            <person name="Highlander S."/>
            <person name="Gibbs R."/>
        </authorList>
    </citation>
    <scope>NUCLEOTIDE SEQUENCE [LARGE SCALE GENOMIC DNA]</scope>
    <source>
        <strain evidence="2 3">DSM 2778</strain>
    </source>
</reference>
<dbReference type="OrthoDB" id="9807778at2"/>
<dbReference type="CDD" id="cd00761">
    <property type="entry name" value="Glyco_tranf_GTA_type"/>
    <property type="match status" value="1"/>
</dbReference>
<gene>
    <name evidence="2" type="ORF">HMPREF9081_2466</name>
</gene>
<evidence type="ECO:0000313" key="2">
    <source>
        <dbReference type="EMBL" id="EGK56964.1"/>
    </source>
</evidence>
<dbReference type="PANTHER" id="PTHR22916:SF3">
    <property type="entry name" value="UDP-GLCNAC:BETAGAL BETA-1,3-N-ACETYLGLUCOSAMINYLTRANSFERASE-LIKE PROTEIN 1"/>
    <property type="match status" value="1"/>
</dbReference>
<dbReference type="eggNOG" id="COG1216">
    <property type="taxonomic scope" value="Bacteria"/>
</dbReference>
<dbReference type="HOGENOM" id="CLU_551743_0_0_9"/>
<dbReference type="GO" id="GO:0016758">
    <property type="term" value="F:hexosyltransferase activity"/>
    <property type="evidence" value="ECO:0007669"/>
    <property type="project" value="UniProtKB-ARBA"/>
</dbReference>
<name>F5RQD0_9FIRM</name>
<evidence type="ECO:0000313" key="3">
    <source>
        <dbReference type="Proteomes" id="UP000004067"/>
    </source>
</evidence>
<dbReference type="SUPFAM" id="SSF53448">
    <property type="entry name" value="Nucleotide-diphospho-sugar transferases"/>
    <property type="match status" value="1"/>
</dbReference>
<dbReference type="Pfam" id="PF00535">
    <property type="entry name" value="Glycos_transf_2"/>
    <property type="match status" value="1"/>
</dbReference>
<dbReference type="InterPro" id="IPR001173">
    <property type="entry name" value="Glyco_trans_2-like"/>
</dbReference>
<keyword evidence="3" id="KW-1185">Reference proteome</keyword>
<dbReference type="STRING" id="888060.HMPREF9081_2466"/>
<dbReference type="EMBL" id="AFHQ01000060">
    <property type="protein sequence ID" value="EGK56964.1"/>
    <property type="molecule type" value="Genomic_DNA"/>
</dbReference>
<accession>F5RQD0</accession>
<dbReference type="RefSeq" id="WP_006307644.1">
    <property type="nucleotide sequence ID" value="NZ_GL892076.1"/>
</dbReference>
<evidence type="ECO:0000259" key="1">
    <source>
        <dbReference type="Pfam" id="PF00535"/>
    </source>
</evidence>
<dbReference type="PANTHER" id="PTHR22916">
    <property type="entry name" value="GLYCOSYLTRANSFERASE"/>
    <property type="match status" value="1"/>
</dbReference>
<dbReference type="InterPro" id="IPR029044">
    <property type="entry name" value="Nucleotide-diphossugar_trans"/>
</dbReference>
<sequence length="494" mass="56942">MKRPFFSIVIPTKARLRLVWMTIHSLLAQSFRDFEIIVSDNDSVLDCKKCVQAFSDERIRYYHTPKDLSMADNWRYGISFARGEYVGFIQDKMYYYTDSLQIFYDQIKAHHFPATVFSGADFAYLCHQSDQYEGSGFILRRKERTGRTRIFSSDEMVDFILRWGACGNELLWTAYASIMGGVVHRNVIDSIEDKYGTFFLSDVPDFGQNLIIAAIGEKHVALYDNLSVMHAVSPEKSNGANCAQKYSCMRDFTSVMAHDCWKHAVLPGYHATNLNLVTGEHGYLIDRCEELRGKRTNRLNALIGISLQKTLYDLNDAPTEQEEQIFKDAIEALSVEEKRIYESKRKEYASPYMEKGEPSLNIFKEKAVCQCHYYTDMKKSVSWKWIASVDTSVKEFCHGKKVYCYGAGEYGEKVFLYLQHLGIEIEGFLVSTTPEISSLHDRSVLPVCRIEDWSDTSVILGLDYVHHESVRQLLEEHGCRSIFGDLYYPELFRS</sequence>